<keyword evidence="2" id="KW-1185">Reference proteome</keyword>
<proteinExistence type="predicted"/>
<protein>
    <submittedName>
        <fullName evidence="1">Uncharacterized protein</fullName>
    </submittedName>
</protein>
<accession>A0ABY3VU49</accession>
<dbReference type="EMBL" id="CP092488">
    <property type="protein sequence ID" value="UMB70130.1"/>
    <property type="molecule type" value="Genomic_DNA"/>
</dbReference>
<dbReference type="RefSeq" id="WP_240261858.1">
    <property type="nucleotide sequence ID" value="NZ_CP092488.2"/>
</dbReference>
<sequence>MVGGQDGTEPGDKAVRVADRADQQLRLHRQLIGGGVNFVEHPGPAVGQDAVVTAAGQLDTVVDVAAQLWLCLLADGCREVFLDLDDGGAGEDVDPPPGAVLCLHFQLRYLLIVKAEVRL</sequence>
<gene>
    <name evidence="1" type="ORF">MKK62_01945</name>
</gene>
<name>A0ABY3VU49_9MYCO</name>
<evidence type="ECO:0000313" key="1">
    <source>
        <dbReference type="EMBL" id="UMB70130.1"/>
    </source>
</evidence>
<organism evidence="1 2">
    <name type="scientific">Mycobacterium paraterrae</name>
    <dbReference type="NCBI Taxonomy" id="577492"/>
    <lineage>
        <taxon>Bacteria</taxon>
        <taxon>Bacillati</taxon>
        <taxon>Actinomycetota</taxon>
        <taxon>Actinomycetes</taxon>
        <taxon>Mycobacteriales</taxon>
        <taxon>Mycobacteriaceae</taxon>
        <taxon>Mycobacterium</taxon>
    </lineage>
</organism>
<evidence type="ECO:0000313" key="2">
    <source>
        <dbReference type="Proteomes" id="UP001055336"/>
    </source>
</evidence>
<reference evidence="1" key="1">
    <citation type="submission" date="2022-08" db="EMBL/GenBank/DDBJ databases">
        <title>Whole genome sequencing of non-tuberculosis mycobacteria type-strains.</title>
        <authorList>
            <person name="Igarashi Y."/>
            <person name="Osugi A."/>
            <person name="Mitarai S."/>
        </authorList>
    </citation>
    <scope>NUCLEOTIDE SEQUENCE</scope>
    <source>
        <strain evidence="1">DSM 45127</strain>
    </source>
</reference>
<dbReference type="Proteomes" id="UP001055336">
    <property type="component" value="Chromosome"/>
</dbReference>